<feature type="compositionally biased region" description="Basic and acidic residues" evidence="2">
    <location>
        <begin position="106"/>
        <end position="121"/>
    </location>
</feature>
<sequence length="256" mass="28952">MANEIEQDPQDGLYGLCIFGAEHLTDDEVMKICNKFGTVVRCNRSKNLVFIRYAKREEAIACLNSDQLPFQVRTATRKKNRNVTRRTQCSNRDSVGSSRDSSWKNNDGDFHKRRNDGDSHHRGGGGSNDGDFHKRRSDGDFHHRGGGGSGDNFDVGRPMPDLVPVIKNENGNLAPTHQVLIGNLPHRMNQCDVYEFCQRCKSSPIHVEMKTMNYPPNPLIRYAEVYVKTERDADNIVEALNNLAISDHQLVVCRPQ</sequence>
<feature type="domain" description="RRM" evidence="3">
    <location>
        <begin position="15"/>
        <end position="78"/>
    </location>
</feature>
<dbReference type="InterPro" id="IPR012677">
    <property type="entry name" value="Nucleotide-bd_a/b_plait_sf"/>
</dbReference>
<gene>
    <name evidence="4" type="ORF">g.31670</name>
</gene>
<protein>
    <recommendedName>
        <fullName evidence="3">RRM domain-containing protein</fullName>
    </recommendedName>
</protein>
<organism evidence="4">
    <name type="scientific">Homalodisca liturata</name>
    <dbReference type="NCBI Taxonomy" id="320908"/>
    <lineage>
        <taxon>Eukaryota</taxon>
        <taxon>Metazoa</taxon>
        <taxon>Ecdysozoa</taxon>
        <taxon>Arthropoda</taxon>
        <taxon>Hexapoda</taxon>
        <taxon>Insecta</taxon>
        <taxon>Pterygota</taxon>
        <taxon>Neoptera</taxon>
        <taxon>Paraneoptera</taxon>
        <taxon>Hemiptera</taxon>
        <taxon>Auchenorrhyncha</taxon>
        <taxon>Membracoidea</taxon>
        <taxon>Cicadellidae</taxon>
        <taxon>Cicadellinae</taxon>
        <taxon>Proconiini</taxon>
        <taxon>Homalodisca</taxon>
    </lineage>
</organism>
<dbReference type="SUPFAM" id="SSF54928">
    <property type="entry name" value="RNA-binding domain, RBD"/>
    <property type="match status" value="1"/>
</dbReference>
<dbReference type="GO" id="GO:0003723">
    <property type="term" value="F:RNA binding"/>
    <property type="evidence" value="ECO:0007669"/>
    <property type="project" value="UniProtKB-KW"/>
</dbReference>
<proteinExistence type="predicted"/>
<evidence type="ECO:0000313" key="4">
    <source>
        <dbReference type="EMBL" id="JAS86787.1"/>
    </source>
</evidence>
<evidence type="ECO:0000259" key="3">
    <source>
        <dbReference type="SMART" id="SM00360"/>
    </source>
</evidence>
<feature type="region of interest" description="Disordered" evidence="2">
    <location>
        <begin position="78"/>
        <end position="159"/>
    </location>
</feature>
<keyword evidence="1" id="KW-0694">RNA-binding</keyword>
<evidence type="ECO:0000256" key="1">
    <source>
        <dbReference type="ARBA" id="ARBA00022884"/>
    </source>
</evidence>
<dbReference type="Gene3D" id="3.30.70.330">
    <property type="match status" value="2"/>
</dbReference>
<accession>A0A1B6IIP3</accession>
<dbReference type="InterPro" id="IPR035979">
    <property type="entry name" value="RBD_domain_sf"/>
</dbReference>
<reference evidence="4" key="1">
    <citation type="submission" date="2015-11" db="EMBL/GenBank/DDBJ databases">
        <title>De novo transcriptome assembly of four potential Pierce s Disease insect vectors from Arizona vineyards.</title>
        <authorList>
            <person name="Tassone E.E."/>
        </authorList>
    </citation>
    <scope>NUCLEOTIDE SEQUENCE</scope>
</reference>
<name>A0A1B6IIP3_9HEMI</name>
<feature type="compositionally biased region" description="Polar residues" evidence="2">
    <location>
        <begin position="88"/>
        <end position="105"/>
    </location>
</feature>
<dbReference type="AlphaFoldDB" id="A0A1B6IIP3"/>
<dbReference type="EMBL" id="GECU01020919">
    <property type="protein sequence ID" value="JAS86787.1"/>
    <property type="molecule type" value="Transcribed_RNA"/>
</dbReference>
<feature type="domain" description="RRM" evidence="3">
    <location>
        <begin position="178"/>
        <end position="253"/>
    </location>
</feature>
<dbReference type="SMART" id="SM00360">
    <property type="entry name" value="RRM"/>
    <property type="match status" value="2"/>
</dbReference>
<evidence type="ECO:0000256" key="2">
    <source>
        <dbReference type="SAM" id="MobiDB-lite"/>
    </source>
</evidence>
<dbReference type="InterPro" id="IPR000504">
    <property type="entry name" value="RRM_dom"/>
</dbReference>